<keyword evidence="4 5" id="KW-0472">Membrane</keyword>
<dbReference type="AlphaFoldDB" id="A0A1G9W424"/>
<keyword evidence="5" id="KW-0813">Transport</keyword>
<dbReference type="STRING" id="996166.SAMN05192554_107131"/>
<dbReference type="RefSeq" id="WP_089732662.1">
    <property type="nucleotide sequence ID" value="NZ_FNIA01000007.1"/>
</dbReference>
<feature type="transmembrane region" description="Helical" evidence="5">
    <location>
        <begin position="12"/>
        <end position="31"/>
    </location>
</feature>
<dbReference type="EMBL" id="FNIA01000007">
    <property type="protein sequence ID" value="SDM78956.1"/>
    <property type="molecule type" value="Genomic_DNA"/>
</dbReference>
<dbReference type="Gene3D" id="1.10.3720.10">
    <property type="entry name" value="MetI-like"/>
    <property type="match status" value="1"/>
</dbReference>
<dbReference type="PROSITE" id="PS50928">
    <property type="entry name" value="ABC_TM1"/>
    <property type="match status" value="1"/>
</dbReference>
<dbReference type="OrthoDB" id="97781at2157"/>
<dbReference type="Proteomes" id="UP000199370">
    <property type="component" value="Unassembled WGS sequence"/>
</dbReference>
<feature type="domain" description="ABC transmembrane type-1" evidence="6">
    <location>
        <begin position="76"/>
        <end position="285"/>
    </location>
</feature>
<dbReference type="PANTHER" id="PTHR43879">
    <property type="entry name" value="ABC TRANSPORTER PERMEASE PROTEIN"/>
    <property type="match status" value="1"/>
</dbReference>
<dbReference type="PANTHER" id="PTHR43879:SF1">
    <property type="entry name" value="GLUCOSE IMPORT SYSTEM PERMEASE PROTEIN GLCU"/>
    <property type="match status" value="1"/>
</dbReference>
<comment type="subcellular location">
    <subcellularLocation>
        <location evidence="5">Cell membrane</location>
        <topology evidence="5">Multi-pass membrane protein</topology>
    </subcellularLocation>
    <subcellularLocation>
        <location evidence="1">Membrane</location>
        <topology evidence="1">Multi-pass membrane protein</topology>
    </subcellularLocation>
</comment>
<evidence type="ECO:0000256" key="5">
    <source>
        <dbReference type="RuleBase" id="RU363032"/>
    </source>
</evidence>
<dbReference type="GO" id="GO:0005886">
    <property type="term" value="C:plasma membrane"/>
    <property type="evidence" value="ECO:0007669"/>
    <property type="project" value="UniProtKB-SubCell"/>
</dbReference>
<dbReference type="SUPFAM" id="SSF161098">
    <property type="entry name" value="MetI-like"/>
    <property type="match status" value="1"/>
</dbReference>
<sequence>MTDTKLADDGLSLNRIGLYAVLLGLVVFYLLPLEAGIVTSFKSIRAYGQTAPFLPAVDGFTLAQWSSAVDQLSGSLFNSVLMAVPATVFSALFGSMAAYGLTNIDWRGQVGIYVLFVAGIFVPYQAVLVPLKRFWSQWVPLHIWLEPVWYLTGLGTDYAGLLALTITHIAYGIPICTLLFRSYYKSVSDEMVEAARLDGASIRRIYRRIILPLSIPMFAVTLIYQFTQIWNDLLFALIIVGPGDASVITQSLIGIGQSESVTNFPLQMAAAFVTALPTLLVYIFFGEQFAKGVTA</sequence>
<gene>
    <name evidence="7" type="ORF">SAMN05192554_107131</name>
</gene>
<comment type="similarity">
    <text evidence="5">Belongs to the binding-protein-dependent transport system permease family.</text>
</comment>
<feature type="transmembrane region" description="Helical" evidence="5">
    <location>
        <begin position="266"/>
        <end position="285"/>
    </location>
</feature>
<evidence type="ECO:0000256" key="2">
    <source>
        <dbReference type="ARBA" id="ARBA00022692"/>
    </source>
</evidence>
<evidence type="ECO:0000256" key="1">
    <source>
        <dbReference type="ARBA" id="ARBA00004141"/>
    </source>
</evidence>
<keyword evidence="8" id="KW-1185">Reference proteome</keyword>
<name>A0A1G9W424_9EURY</name>
<dbReference type="InterPro" id="IPR000515">
    <property type="entry name" value="MetI-like"/>
</dbReference>
<feature type="transmembrane region" description="Helical" evidence="5">
    <location>
        <begin position="158"/>
        <end position="184"/>
    </location>
</feature>
<dbReference type="GO" id="GO:0055085">
    <property type="term" value="P:transmembrane transport"/>
    <property type="evidence" value="ECO:0007669"/>
    <property type="project" value="InterPro"/>
</dbReference>
<evidence type="ECO:0000313" key="7">
    <source>
        <dbReference type="EMBL" id="SDM78956.1"/>
    </source>
</evidence>
<feature type="transmembrane region" description="Helical" evidence="5">
    <location>
        <begin position="110"/>
        <end position="131"/>
    </location>
</feature>
<evidence type="ECO:0000256" key="3">
    <source>
        <dbReference type="ARBA" id="ARBA00022989"/>
    </source>
</evidence>
<dbReference type="InterPro" id="IPR035906">
    <property type="entry name" value="MetI-like_sf"/>
</dbReference>
<organism evidence="7 8">
    <name type="scientific">Haloarchaeobius iranensis</name>
    <dbReference type="NCBI Taxonomy" id="996166"/>
    <lineage>
        <taxon>Archaea</taxon>
        <taxon>Methanobacteriati</taxon>
        <taxon>Methanobacteriota</taxon>
        <taxon>Stenosarchaea group</taxon>
        <taxon>Halobacteria</taxon>
        <taxon>Halobacteriales</taxon>
        <taxon>Halorubellaceae</taxon>
        <taxon>Haloarchaeobius</taxon>
    </lineage>
</organism>
<evidence type="ECO:0000313" key="8">
    <source>
        <dbReference type="Proteomes" id="UP000199370"/>
    </source>
</evidence>
<dbReference type="CDD" id="cd06261">
    <property type="entry name" value="TM_PBP2"/>
    <property type="match status" value="1"/>
</dbReference>
<protein>
    <submittedName>
        <fullName evidence="7">Carbohydrate ABC transporter membrane protein 2, CUT1 family</fullName>
    </submittedName>
</protein>
<feature type="transmembrane region" description="Helical" evidence="5">
    <location>
        <begin position="76"/>
        <end position="98"/>
    </location>
</feature>
<evidence type="ECO:0000259" key="6">
    <source>
        <dbReference type="PROSITE" id="PS50928"/>
    </source>
</evidence>
<accession>A0A1G9W424</accession>
<evidence type="ECO:0000256" key="4">
    <source>
        <dbReference type="ARBA" id="ARBA00023136"/>
    </source>
</evidence>
<proteinExistence type="inferred from homology"/>
<reference evidence="7 8" key="1">
    <citation type="submission" date="2016-10" db="EMBL/GenBank/DDBJ databases">
        <authorList>
            <person name="de Groot N.N."/>
        </authorList>
    </citation>
    <scope>NUCLEOTIDE SEQUENCE [LARGE SCALE GENOMIC DNA]</scope>
    <source>
        <strain evidence="8">EB21,IBRC-M 10013,KCTC 4048</strain>
    </source>
</reference>
<keyword evidence="3 5" id="KW-1133">Transmembrane helix</keyword>
<feature type="transmembrane region" description="Helical" evidence="5">
    <location>
        <begin position="205"/>
        <end position="227"/>
    </location>
</feature>
<keyword evidence="2 5" id="KW-0812">Transmembrane</keyword>
<dbReference type="Pfam" id="PF00528">
    <property type="entry name" value="BPD_transp_1"/>
    <property type="match status" value="1"/>
</dbReference>